<name>A0AAW1LNZ7_POPJA</name>
<dbReference type="Proteomes" id="UP001458880">
    <property type="component" value="Unassembled WGS sequence"/>
</dbReference>
<reference evidence="2 3" key="1">
    <citation type="journal article" date="2024" name="BMC Genomics">
        <title>De novo assembly and annotation of Popillia japonica's genome with initial clues to its potential as an invasive pest.</title>
        <authorList>
            <person name="Cucini C."/>
            <person name="Boschi S."/>
            <person name="Funari R."/>
            <person name="Cardaioli E."/>
            <person name="Iannotti N."/>
            <person name="Marturano G."/>
            <person name="Paoli F."/>
            <person name="Bruttini M."/>
            <person name="Carapelli A."/>
            <person name="Frati F."/>
            <person name="Nardi F."/>
        </authorList>
    </citation>
    <scope>NUCLEOTIDE SEQUENCE [LARGE SCALE GENOMIC DNA]</scope>
    <source>
        <strain evidence="2">DMR45628</strain>
    </source>
</reference>
<evidence type="ECO:0000313" key="3">
    <source>
        <dbReference type="Proteomes" id="UP001458880"/>
    </source>
</evidence>
<dbReference type="AlphaFoldDB" id="A0AAW1LNZ7"/>
<evidence type="ECO:0000256" key="1">
    <source>
        <dbReference type="SAM" id="MobiDB-lite"/>
    </source>
</evidence>
<protein>
    <submittedName>
        <fullName evidence="2">Uncharacterized protein</fullName>
    </submittedName>
</protein>
<dbReference type="EMBL" id="JASPKY010000114">
    <property type="protein sequence ID" value="KAK9736439.1"/>
    <property type="molecule type" value="Genomic_DNA"/>
</dbReference>
<accession>A0AAW1LNZ7</accession>
<sequence length="123" mass="14400">MSDDKYSEGVATEDGKRKRGYCLNKILQKMSDDKYSEGVATEDGKRKRGYWDPFTESKKTARSPEVNRRKDVSGMDEIKLMFKEMMKEMKLINAKQEQLSTEAREIKEEMKEITKEQTDSKRS</sequence>
<keyword evidence="3" id="KW-1185">Reference proteome</keyword>
<organism evidence="2 3">
    <name type="scientific">Popillia japonica</name>
    <name type="common">Japanese beetle</name>
    <dbReference type="NCBI Taxonomy" id="7064"/>
    <lineage>
        <taxon>Eukaryota</taxon>
        <taxon>Metazoa</taxon>
        <taxon>Ecdysozoa</taxon>
        <taxon>Arthropoda</taxon>
        <taxon>Hexapoda</taxon>
        <taxon>Insecta</taxon>
        <taxon>Pterygota</taxon>
        <taxon>Neoptera</taxon>
        <taxon>Endopterygota</taxon>
        <taxon>Coleoptera</taxon>
        <taxon>Polyphaga</taxon>
        <taxon>Scarabaeiformia</taxon>
        <taxon>Scarabaeidae</taxon>
        <taxon>Rutelinae</taxon>
        <taxon>Popillia</taxon>
    </lineage>
</organism>
<gene>
    <name evidence="2" type="ORF">QE152_g12519</name>
</gene>
<evidence type="ECO:0000313" key="2">
    <source>
        <dbReference type="EMBL" id="KAK9736439.1"/>
    </source>
</evidence>
<feature type="region of interest" description="Disordered" evidence="1">
    <location>
        <begin position="103"/>
        <end position="123"/>
    </location>
</feature>
<proteinExistence type="predicted"/>
<comment type="caution">
    <text evidence="2">The sequence shown here is derived from an EMBL/GenBank/DDBJ whole genome shotgun (WGS) entry which is preliminary data.</text>
</comment>